<name>A0A3T0D4X8_9FIRM</name>
<dbReference type="InterPro" id="IPR036291">
    <property type="entry name" value="NAD(P)-bd_dom_sf"/>
</dbReference>
<dbReference type="PANTHER" id="PTHR21363:SF0">
    <property type="entry name" value="PREPHENATE DEHYDROGENASE [NADP(+)]"/>
    <property type="match status" value="1"/>
</dbReference>
<dbReference type="Proteomes" id="UP000282930">
    <property type="component" value="Chromosome"/>
</dbReference>
<dbReference type="NCBIfam" id="NF006162">
    <property type="entry name" value="PRK08306.1"/>
    <property type="match status" value="1"/>
</dbReference>
<reference evidence="4 5" key="1">
    <citation type="submission" date="2018-12" db="EMBL/GenBank/DDBJ databases">
        <title>Genome sequence from the cellulolytic species, Caldicellulosiruptor changbaiensis.</title>
        <authorList>
            <person name="Blumer-Schuette S.E."/>
            <person name="Mendoza C."/>
        </authorList>
    </citation>
    <scope>NUCLEOTIDE SEQUENCE [LARGE SCALE GENOMIC DNA]</scope>
    <source>
        <strain evidence="4 5">CBS-Z</strain>
    </source>
</reference>
<dbReference type="GO" id="GO:0008977">
    <property type="term" value="F:prephenate dehydrogenase (NAD+) activity"/>
    <property type="evidence" value="ECO:0007669"/>
    <property type="project" value="TreeGrafter"/>
</dbReference>
<dbReference type="AlphaFoldDB" id="A0A3T0D4X8"/>
<accession>A0A3T0D4X8</accession>
<organism evidence="4 5">
    <name type="scientific">Caldicellulosiruptor changbaiensis</name>
    <dbReference type="NCBI Taxonomy" id="1222016"/>
    <lineage>
        <taxon>Bacteria</taxon>
        <taxon>Bacillati</taxon>
        <taxon>Bacillota</taxon>
        <taxon>Bacillota incertae sedis</taxon>
        <taxon>Caldicellulosiruptorales</taxon>
        <taxon>Caldicellulosiruptoraceae</taxon>
        <taxon>Caldicellulosiruptor</taxon>
    </lineage>
</organism>
<proteinExistence type="predicted"/>
<evidence type="ECO:0000259" key="2">
    <source>
        <dbReference type="Pfam" id="PF02826"/>
    </source>
</evidence>
<protein>
    <submittedName>
        <fullName evidence="4">Dipicolinate synthase subunit DpsA</fullName>
    </submittedName>
</protein>
<dbReference type="Gene3D" id="3.40.50.720">
    <property type="entry name" value="NAD(P)-binding Rossmann-like Domain"/>
    <property type="match status" value="1"/>
</dbReference>
<feature type="domain" description="Dipicolinate synthase subunit A N-terminal" evidence="3">
    <location>
        <begin position="4"/>
        <end position="121"/>
    </location>
</feature>
<sequence>MKKHIGFVGGDQRILNVAESLIEKGFDIWMCAIDQEQEGQMQKFNITDSLEEIVENSDVIVGPIPFSQDGKYIFSPFSKRLLEIEELVENLCKKGIPLIASVIPENTKRFCELKKVKYYDLYEKEELAILNAIPTAEGAIGIAIEKMPIALHSSNVLILGYGRIGKILSKILKAFECSLFVAARKISDLTWCKALGYVPVELSELKEYVAKMDLIVNTIPAKVIDKEVIDNIRKDTLVIDLASKPGGVDFEYAKQKEIEAVHALSLPGKVAPKTAAQYIVEVLLNLLDELEGEKIES</sequence>
<dbReference type="SUPFAM" id="SSF51735">
    <property type="entry name" value="NAD(P)-binding Rossmann-fold domains"/>
    <property type="match status" value="1"/>
</dbReference>
<dbReference type="GO" id="GO:0006571">
    <property type="term" value="P:tyrosine biosynthetic process"/>
    <property type="evidence" value="ECO:0007669"/>
    <property type="project" value="TreeGrafter"/>
</dbReference>
<feature type="domain" description="D-isomer specific 2-hydroxyacid dehydrogenase NAD-binding" evidence="2">
    <location>
        <begin position="149"/>
        <end position="241"/>
    </location>
</feature>
<evidence type="ECO:0000313" key="5">
    <source>
        <dbReference type="Proteomes" id="UP000282930"/>
    </source>
</evidence>
<dbReference type="Pfam" id="PF02826">
    <property type="entry name" value="2-Hacid_dh_C"/>
    <property type="match status" value="1"/>
</dbReference>
<keyword evidence="1" id="KW-0560">Oxidoreductase</keyword>
<evidence type="ECO:0000256" key="1">
    <source>
        <dbReference type="ARBA" id="ARBA00023002"/>
    </source>
</evidence>
<dbReference type="EMBL" id="CP034791">
    <property type="protein sequence ID" value="AZT90125.1"/>
    <property type="molecule type" value="Genomic_DNA"/>
</dbReference>
<dbReference type="GO" id="GO:0070403">
    <property type="term" value="F:NAD+ binding"/>
    <property type="evidence" value="ECO:0007669"/>
    <property type="project" value="TreeGrafter"/>
</dbReference>
<dbReference type="Pfam" id="PF16924">
    <property type="entry name" value="DpaA_N"/>
    <property type="match status" value="1"/>
</dbReference>
<dbReference type="RefSeq" id="WP_011917660.1">
    <property type="nucleotide sequence ID" value="NZ_CP034791.1"/>
</dbReference>
<keyword evidence="5" id="KW-1185">Reference proteome</keyword>
<gene>
    <name evidence="4" type="primary">dpsA</name>
    <name evidence="4" type="ORF">ELD05_05405</name>
</gene>
<evidence type="ECO:0000259" key="3">
    <source>
        <dbReference type="Pfam" id="PF16924"/>
    </source>
</evidence>
<dbReference type="InterPro" id="IPR050812">
    <property type="entry name" value="Preph/Arog_dehydrog"/>
</dbReference>
<dbReference type="InterPro" id="IPR031629">
    <property type="entry name" value="DpaA_N"/>
</dbReference>
<dbReference type="InterPro" id="IPR006140">
    <property type="entry name" value="D-isomer_DH_NAD-bd"/>
</dbReference>
<dbReference type="KEGG" id="ccha:ELD05_05405"/>
<dbReference type="PANTHER" id="PTHR21363">
    <property type="entry name" value="PREPHENATE DEHYDROGENASE"/>
    <property type="match status" value="1"/>
</dbReference>
<evidence type="ECO:0000313" key="4">
    <source>
        <dbReference type="EMBL" id="AZT90125.1"/>
    </source>
</evidence>